<feature type="transmembrane region" description="Helical" evidence="7">
    <location>
        <begin position="288"/>
        <end position="305"/>
    </location>
</feature>
<dbReference type="Proteomes" id="UP000327478">
    <property type="component" value="Chromosome"/>
</dbReference>
<comment type="subcellular location">
    <subcellularLocation>
        <location evidence="1">Cell membrane</location>
        <topology evidence="1">Multi-pass membrane protein</topology>
    </subcellularLocation>
</comment>
<feature type="transmembrane region" description="Helical" evidence="7">
    <location>
        <begin position="170"/>
        <end position="186"/>
    </location>
</feature>
<feature type="transmembrane region" description="Helical" evidence="7">
    <location>
        <begin position="144"/>
        <end position="164"/>
    </location>
</feature>
<feature type="transmembrane region" description="Helical" evidence="7">
    <location>
        <begin position="39"/>
        <end position="56"/>
    </location>
</feature>
<evidence type="ECO:0000256" key="3">
    <source>
        <dbReference type="ARBA" id="ARBA00022475"/>
    </source>
</evidence>
<dbReference type="EMBL" id="WITK01000015">
    <property type="protein sequence ID" value="MQW92634.1"/>
    <property type="molecule type" value="Genomic_DNA"/>
</dbReference>
<feature type="transmembrane region" description="Helical" evidence="7">
    <location>
        <begin position="439"/>
        <end position="462"/>
    </location>
</feature>
<comment type="similarity">
    <text evidence="2">Belongs to the polysaccharide synthase family.</text>
</comment>
<evidence type="ECO:0000256" key="1">
    <source>
        <dbReference type="ARBA" id="ARBA00004651"/>
    </source>
</evidence>
<evidence type="ECO:0000256" key="7">
    <source>
        <dbReference type="SAM" id="Phobius"/>
    </source>
</evidence>
<proteinExistence type="inferred from homology"/>
<dbReference type="PANTHER" id="PTHR30250">
    <property type="entry name" value="PST FAMILY PREDICTED COLANIC ACID TRANSPORTER"/>
    <property type="match status" value="1"/>
</dbReference>
<gene>
    <name evidence="9" type="ORF">GFH30_12855</name>
    <name evidence="8" type="ORF">GHJ48_09580</name>
</gene>
<feature type="transmembrane region" description="Helical" evidence="7">
    <location>
        <begin position="12"/>
        <end position="33"/>
    </location>
</feature>
<dbReference type="InterPro" id="IPR050833">
    <property type="entry name" value="Poly_Biosynth_Transport"/>
</dbReference>
<feature type="transmembrane region" description="Helical" evidence="7">
    <location>
        <begin position="379"/>
        <end position="401"/>
    </location>
</feature>
<dbReference type="EMBL" id="CP045650">
    <property type="protein sequence ID" value="QGA12192.1"/>
    <property type="molecule type" value="Genomic_DNA"/>
</dbReference>
<accession>A0A5Q0P6F5</accession>
<keyword evidence="3" id="KW-1003">Cell membrane</keyword>
<dbReference type="PANTHER" id="PTHR30250:SF10">
    <property type="entry name" value="LIPOPOLYSACCHARIDE BIOSYNTHESIS PROTEIN WZXC"/>
    <property type="match status" value="1"/>
</dbReference>
<evidence type="ECO:0000313" key="11">
    <source>
        <dbReference type="Proteomes" id="UP000480556"/>
    </source>
</evidence>
<name>A0A5Q0P6F5_9GAMM</name>
<dbReference type="CDD" id="cd13127">
    <property type="entry name" value="MATE_tuaB_like"/>
    <property type="match status" value="1"/>
</dbReference>
<feature type="transmembrane region" description="Helical" evidence="7">
    <location>
        <begin position="112"/>
        <end position="132"/>
    </location>
</feature>
<reference evidence="10 11" key="1">
    <citation type="submission" date="2019-10" db="EMBL/GenBank/DDBJ databases">
        <authorList>
            <person name="Dong K."/>
        </authorList>
    </citation>
    <scope>NUCLEOTIDE SEQUENCE [LARGE SCALE GENOMIC DNA]</scope>
    <source>
        <strain evidence="9">Dk386</strain>
        <strain evidence="10">dk386</strain>
        <strain evidence="11">dk771</strain>
        <strain evidence="8">Dk771</strain>
    </source>
</reference>
<feature type="transmembrane region" description="Helical" evidence="7">
    <location>
        <begin position="413"/>
        <end position="433"/>
    </location>
</feature>
<evidence type="ECO:0000256" key="6">
    <source>
        <dbReference type="ARBA" id="ARBA00023136"/>
    </source>
</evidence>
<keyword evidence="5 7" id="KW-1133">Transmembrane helix</keyword>
<evidence type="ECO:0000256" key="2">
    <source>
        <dbReference type="ARBA" id="ARBA00007430"/>
    </source>
</evidence>
<protein>
    <submittedName>
        <fullName evidence="8">Oligosaccharide flippase family protein</fullName>
    </submittedName>
</protein>
<evidence type="ECO:0000313" key="9">
    <source>
        <dbReference type="EMBL" id="QGA12192.1"/>
    </source>
</evidence>
<keyword evidence="6 7" id="KW-0472">Membrane</keyword>
<dbReference type="Pfam" id="PF13440">
    <property type="entry name" value="Polysacc_synt_3"/>
    <property type="match status" value="1"/>
</dbReference>
<feature type="transmembrane region" description="Helical" evidence="7">
    <location>
        <begin position="77"/>
        <end position="100"/>
    </location>
</feature>
<feature type="transmembrane region" description="Helical" evidence="7">
    <location>
        <begin position="325"/>
        <end position="346"/>
    </location>
</feature>
<evidence type="ECO:0000313" key="10">
    <source>
        <dbReference type="Proteomes" id="UP000327478"/>
    </source>
</evidence>
<sequence length="484" mass="54197">MVLNLINSVKWVLISQISKILCQVAVLILLARLMLPSEYGLIALASIIVALGMLFRDMGTSAAIIQKNLLNNKVINAVFLLNMLLGILVCAFLMASAQFFSAYFSQEKLSNVIILLSLTFPILSLATTQKALMERESDFKKLAFIECSSIILSTMLCILTAVIGGGVYSIVVQAISNALISTILIVNSSGWSIRNVRFKDIKNIKELVSFSGNLFAFNLVNYSYRNADKYIIGKNMTTTVLGAYDLSYKIMLFPIQTLTSVLSRAFFPAFSKLQNNDKAFKELFTRNTISVSLLSFPMLTGLMALREDFVSFTFGKEWLLVSSLLLWLCPVGMIQALGSSTGSVLMAKGRTDVLFRLGCFGAFLTILGFFVSIKLSNDIIFFSQFYLMSNSINFIIATYVVCRVIGYSFFDYFFVNLPILIASVVMFFILSIMNNFLPYGLIGFIFKILLGMFCFLIILFIYSNKYINDIFEWALVRVFKGVKN</sequence>
<organism evidence="8 11">
    <name type="scientific">Acinetobacter wanghuae</name>
    <dbReference type="NCBI Taxonomy" id="2662362"/>
    <lineage>
        <taxon>Bacteria</taxon>
        <taxon>Pseudomonadati</taxon>
        <taxon>Pseudomonadota</taxon>
        <taxon>Gammaproteobacteria</taxon>
        <taxon>Moraxellales</taxon>
        <taxon>Moraxellaceae</taxon>
        <taxon>Acinetobacter</taxon>
    </lineage>
</organism>
<feature type="transmembrane region" description="Helical" evidence="7">
    <location>
        <begin position="353"/>
        <end position="373"/>
    </location>
</feature>
<keyword evidence="4 7" id="KW-0812">Transmembrane</keyword>
<dbReference type="GO" id="GO:0005886">
    <property type="term" value="C:plasma membrane"/>
    <property type="evidence" value="ECO:0007669"/>
    <property type="project" value="UniProtKB-SubCell"/>
</dbReference>
<dbReference type="AlphaFoldDB" id="A0A5Q0P6F5"/>
<keyword evidence="10" id="KW-1185">Reference proteome</keyword>
<dbReference type="Proteomes" id="UP000480556">
    <property type="component" value="Unassembled WGS sequence"/>
</dbReference>
<evidence type="ECO:0000256" key="5">
    <source>
        <dbReference type="ARBA" id="ARBA00022989"/>
    </source>
</evidence>
<evidence type="ECO:0000256" key="4">
    <source>
        <dbReference type="ARBA" id="ARBA00022692"/>
    </source>
</evidence>
<evidence type="ECO:0000313" key="8">
    <source>
        <dbReference type="EMBL" id="MQW92634.1"/>
    </source>
</evidence>